<evidence type="ECO:0000313" key="6">
    <source>
        <dbReference type="Proteomes" id="UP000054248"/>
    </source>
</evidence>
<dbReference type="GO" id="GO:0030366">
    <property type="term" value="F:molybdopterin synthase activity"/>
    <property type="evidence" value="ECO:0007669"/>
    <property type="project" value="UniProtKB-UniRule"/>
</dbReference>
<keyword evidence="3 4" id="KW-0501">Molybdenum cofactor biosynthesis</keyword>
<sequence>MSAADRVTTDSGDVAELTFGVLDVNQYLKSIHSEQAGAQAMFVGTTRDTFQNKKVVRLEYEAYSSMALRTLTSIFLDARRQFPGIIRCAVSHRLGSVPVGEASIVVAVSSPHRKAAFEACEFILEEVKLKAQVWKREWYEGEDPSQATWKENFPPKRE</sequence>
<evidence type="ECO:0000313" key="5">
    <source>
        <dbReference type="EMBL" id="KIO24870.1"/>
    </source>
</evidence>
<comment type="similarity">
    <text evidence="4">Belongs to the MoaE family. MOCS2B subfamily.</text>
</comment>
<dbReference type="InterPro" id="IPR036563">
    <property type="entry name" value="MoaE_sf"/>
</dbReference>
<dbReference type="HAMAP" id="MF_03052">
    <property type="entry name" value="MOC2B"/>
    <property type="match status" value="1"/>
</dbReference>
<dbReference type="EMBL" id="KN823052">
    <property type="protein sequence ID" value="KIO24870.1"/>
    <property type="molecule type" value="Genomic_DNA"/>
</dbReference>
<comment type="catalytic activity">
    <reaction evidence="4">
        <text>2 [molybdopterin-synthase sulfur-carrier protein]-C-terminal-Gly-aminoethanethioate + cyclic pyranopterin phosphate + H2O = molybdopterin + 2 [molybdopterin-synthase sulfur-carrier protein]-C-terminal Gly-Gly + 2 H(+)</text>
        <dbReference type="Rhea" id="RHEA:26333"/>
        <dbReference type="Rhea" id="RHEA-COMP:12202"/>
        <dbReference type="Rhea" id="RHEA-COMP:19907"/>
        <dbReference type="ChEBI" id="CHEBI:15377"/>
        <dbReference type="ChEBI" id="CHEBI:15378"/>
        <dbReference type="ChEBI" id="CHEBI:58698"/>
        <dbReference type="ChEBI" id="CHEBI:59648"/>
        <dbReference type="ChEBI" id="CHEBI:90778"/>
        <dbReference type="ChEBI" id="CHEBI:232372"/>
        <dbReference type="EC" id="2.8.1.12"/>
    </reaction>
</comment>
<evidence type="ECO:0000256" key="2">
    <source>
        <dbReference type="ARBA" id="ARBA00022679"/>
    </source>
</evidence>
<dbReference type="Proteomes" id="UP000054248">
    <property type="component" value="Unassembled WGS sequence"/>
</dbReference>
<organism evidence="5 6">
    <name type="scientific">Tulasnella calospora MUT 4182</name>
    <dbReference type="NCBI Taxonomy" id="1051891"/>
    <lineage>
        <taxon>Eukaryota</taxon>
        <taxon>Fungi</taxon>
        <taxon>Dikarya</taxon>
        <taxon>Basidiomycota</taxon>
        <taxon>Agaricomycotina</taxon>
        <taxon>Agaricomycetes</taxon>
        <taxon>Cantharellales</taxon>
        <taxon>Tulasnellaceae</taxon>
        <taxon>Tulasnella</taxon>
    </lineage>
</organism>
<reference evidence="6" key="2">
    <citation type="submission" date="2015-01" db="EMBL/GenBank/DDBJ databases">
        <title>Evolutionary Origins and Diversification of the Mycorrhizal Mutualists.</title>
        <authorList>
            <consortium name="DOE Joint Genome Institute"/>
            <consortium name="Mycorrhizal Genomics Consortium"/>
            <person name="Kohler A."/>
            <person name="Kuo A."/>
            <person name="Nagy L.G."/>
            <person name="Floudas D."/>
            <person name="Copeland A."/>
            <person name="Barry K.W."/>
            <person name="Cichocki N."/>
            <person name="Veneault-Fourrey C."/>
            <person name="LaButti K."/>
            <person name="Lindquist E.A."/>
            <person name="Lipzen A."/>
            <person name="Lundell T."/>
            <person name="Morin E."/>
            <person name="Murat C."/>
            <person name="Riley R."/>
            <person name="Ohm R."/>
            <person name="Sun H."/>
            <person name="Tunlid A."/>
            <person name="Henrissat B."/>
            <person name="Grigoriev I.V."/>
            <person name="Hibbett D.S."/>
            <person name="Martin F."/>
        </authorList>
    </citation>
    <scope>NUCLEOTIDE SEQUENCE [LARGE SCALE GENOMIC DNA]</scope>
    <source>
        <strain evidence="6">MUT 4182</strain>
    </source>
</reference>
<accession>A0A0C3Q6C1</accession>
<evidence type="ECO:0000256" key="1">
    <source>
        <dbReference type="ARBA" id="ARBA00022490"/>
    </source>
</evidence>
<dbReference type="PANTHER" id="PTHR23404">
    <property type="entry name" value="MOLYBDOPTERIN SYNTHASE RELATED"/>
    <property type="match status" value="1"/>
</dbReference>
<dbReference type="Pfam" id="PF02391">
    <property type="entry name" value="MoaE"/>
    <property type="match status" value="1"/>
</dbReference>
<dbReference type="CDD" id="cd00756">
    <property type="entry name" value="MoaE"/>
    <property type="match status" value="1"/>
</dbReference>
<feature type="binding site" evidence="4">
    <location>
        <begin position="135"/>
        <end position="137"/>
    </location>
    <ligand>
        <name>substrate</name>
    </ligand>
</feature>
<comment type="subunit">
    <text evidence="4">Heterotetramer; composed of 2 small (MOCS2A) and 2 large (MOCS2B) subunits.</text>
</comment>
<comment type="function">
    <text evidence="4">Catalytic subunit of the molybdopterin synthase complex, a complex that catalyzes the conversion of precursor Z into molybdopterin. Acts by mediating the incorporation of 2 sulfur atoms from thiocarboxylated MOCS2A into precursor Z to generate a dithiolene group.</text>
</comment>
<comment type="subcellular location">
    <subcellularLocation>
        <location evidence="4">Cytoplasm</location>
    </subcellularLocation>
</comment>
<dbReference type="STRING" id="1051891.A0A0C3Q6C1"/>
<proteinExistence type="inferred from homology"/>
<dbReference type="GO" id="GO:1990140">
    <property type="term" value="C:molybdopterin synthase complex"/>
    <property type="evidence" value="ECO:0007669"/>
    <property type="project" value="UniProtKB-UniRule"/>
</dbReference>
<dbReference type="InterPro" id="IPR028888">
    <property type="entry name" value="MOCS2B_euk"/>
</dbReference>
<keyword evidence="6" id="KW-1185">Reference proteome</keyword>
<evidence type="ECO:0000256" key="3">
    <source>
        <dbReference type="ARBA" id="ARBA00023150"/>
    </source>
</evidence>
<keyword evidence="1 4" id="KW-0963">Cytoplasm</keyword>
<comment type="pathway">
    <text evidence="4">Cofactor biosynthesis; molybdopterin biosynthesis.</text>
</comment>
<protein>
    <recommendedName>
        <fullName evidence="4">Molybdopterin synthase catalytic subunit</fullName>
        <ecNumber evidence="4">2.8.1.12</ecNumber>
    </recommendedName>
    <alternativeName>
        <fullName evidence="4">Molybdenum cofactor synthesis protein 2 large subunit</fullName>
    </alternativeName>
    <alternativeName>
        <fullName evidence="4">Molybdenum cofactor synthesis protein 2B</fullName>
        <shortName evidence="4">MOCS2B</shortName>
    </alternativeName>
</protein>
<dbReference type="HOGENOM" id="CLU_089568_1_2_1"/>
<dbReference type="OrthoDB" id="5531344at2759"/>
<gene>
    <name evidence="5" type="ORF">M407DRAFT_97322</name>
</gene>
<dbReference type="Gene3D" id="3.90.1170.40">
    <property type="entry name" value="Molybdopterin biosynthesis MoaE subunit"/>
    <property type="match status" value="1"/>
</dbReference>
<evidence type="ECO:0000256" key="4">
    <source>
        <dbReference type="HAMAP-Rule" id="MF_03052"/>
    </source>
</evidence>
<dbReference type="GO" id="GO:0006777">
    <property type="term" value="P:Mo-molybdopterin cofactor biosynthetic process"/>
    <property type="evidence" value="ECO:0007669"/>
    <property type="project" value="UniProtKB-UniRule"/>
</dbReference>
<feature type="binding site" evidence="4">
    <location>
        <position position="128"/>
    </location>
    <ligand>
        <name>substrate</name>
    </ligand>
</feature>
<dbReference type="SUPFAM" id="SSF54690">
    <property type="entry name" value="Molybdopterin synthase subunit MoaE"/>
    <property type="match status" value="1"/>
</dbReference>
<dbReference type="UniPathway" id="UPA00344"/>
<dbReference type="AlphaFoldDB" id="A0A0C3Q6C1"/>
<name>A0A0C3Q6C1_9AGAM</name>
<feature type="binding site" evidence="4">
    <location>
        <begin position="112"/>
        <end position="113"/>
    </location>
    <ligand>
        <name>substrate</name>
    </ligand>
</feature>
<dbReference type="EC" id="2.8.1.12" evidence="4"/>
<dbReference type="InterPro" id="IPR003448">
    <property type="entry name" value="Mopterin_biosynth_MoaE"/>
</dbReference>
<keyword evidence="2 4" id="KW-0808">Transferase</keyword>
<reference evidence="5 6" key="1">
    <citation type="submission" date="2014-04" db="EMBL/GenBank/DDBJ databases">
        <authorList>
            <consortium name="DOE Joint Genome Institute"/>
            <person name="Kuo A."/>
            <person name="Girlanda M."/>
            <person name="Perotto S."/>
            <person name="Kohler A."/>
            <person name="Nagy L.G."/>
            <person name="Floudas D."/>
            <person name="Copeland A."/>
            <person name="Barry K.W."/>
            <person name="Cichocki N."/>
            <person name="Veneault-Fourrey C."/>
            <person name="LaButti K."/>
            <person name="Lindquist E.A."/>
            <person name="Lipzen A."/>
            <person name="Lundell T."/>
            <person name="Morin E."/>
            <person name="Murat C."/>
            <person name="Sun H."/>
            <person name="Tunlid A."/>
            <person name="Henrissat B."/>
            <person name="Grigoriev I.V."/>
            <person name="Hibbett D.S."/>
            <person name="Martin F."/>
            <person name="Nordberg H.P."/>
            <person name="Cantor M.N."/>
            <person name="Hua S.X."/>
        </authorList>
    </citation>
    <scope>NUCLEOTIDE SEQUENCE [LARGE SCALE GENOMIC DNA]</scope>
    <source>
        <strain evidence="5 6">MUT 4182</strain>
    </source>
</reference>